<dbReference type="Proteomes" id="UP000308197">
    <property type="component" value="Unassembled WGS sequence"/>
</dbReference>
<keyword evidence="2" id="KW-1133">Transmembrane helix</keyword>
<evidence type="ECO:0000313" key="4">
    <source>
        <dbReference type="Proteomes" id="UP000308197"/>
    </source>
</evidence>
<evidence type="ECO:0000256" key="2">
    <source>
        <dbReference type="SAM" id="Phobius"/>
    </source>
</evidence>
<organism evidence="3 4">
    <name type="scientific">Polyporus arcularius HHB13444</name>
    <dbReference type="NCBI Taxonomy" id="1314778"/>
    <lineage>
        <taxon>Eukaryota</taxon>
        <taxon>Fungi</taxon>
        <taxon>Dikarya</taxon>
        <taxon>Basidiomycota</taxon>
        <taxon>Agaricomycotina</taxon>
        <taxon>Agaricomycetes</taxon>
        <taxon>Polyporales</taxon>
        <taxon>Polyporaceae</taxon>
        <taxon>Polyporus</taxon>
    </lineage>
</organism>
<proteinExistence type="predicted"/>
<protein>
    <submittedName>
        <fullName evidence="3">Uncharacterized protein</fullName>
    </submittedName>
</protein>
<evidence type="ECO:0000313" key="3">
    <source>
        <dbReference type="EMBL" id="TFK85678.1"/>
    </source>
</evidence>
<keyword evidence="2" id="KW-0472">Membrane</keyword>
<feature type="transmembrane region" description="Helical" evidence="2">
    <location>
        <begin position="20"/>
        <end position="41"/>
    </location>
</feature>
<dbReference type="EMBL" id="ML211240">
    <property type="protein sequence ID" value="TFK85678.1"/>
    <property type="molecule type" value="Genomic_DNA"/>
</dbReference>
<sequence length="161" mass="17816">MLAALQGIRQLKRLSLSDILFRDGTIYFVVLFILNILHLVLSVTTLAEIANTGTSYVTIFTGPLTAILILHFLLNLQEAGQAVVRLDPDDPLHSSRDPYDTPSFITSLGAFINPDLLPPSDDDLEWDIGPLDLDRQEKNEEEDRVQATESGPQTVAPSRSM</sequence>
<accession>A0A5C3PAM1</accession>
<feature type="transmembrane region" description="Helical" evidence="2">
    <location>
        <begin position="53"/>
        <end position="76"/>
    </location>
</feature>
<dbReference type="InParanoid" id="A0A5C3PAM1"/>
<gene>
    <name evidence="3" type="ORF">K466DRAFT_600979</name>
</gene>
<evidence type="ECO:0000256" key="1">
    <source>
        <dbReference type="SAM" id="MobiDB-lite"/>
    </source>
</evidence>
<name>A0A5C3PAM1_9APHY</name>
<keyword evidence="4" id="KW-1185">Reference proteome</keyword>
<feature type="compositionally biased region" description="Polar residues" evidence="1">
    <location>
        <begin position="147"/>
        <end position="161"/>
    </location>
</feature>
<reference evidence="3 4" key="1">
    <citation type="journal article" date="2019" name="Nat. Ecol. Evol.">
        <title>Megaphylogeny resolves global patterns of mushroom evolution.</title>
        <authorList>
            <person name="Varga T."/>
            <person name="Krizsan K."/>
            <person name="Foldi C."/>
            <person name="Dima B."/>
            <person name="Sanchez-Garcia M."/>
            <person name="Sanchez-Ramirez S."/>
            <person name="Szollosi G.J."/>
            <person name="Szarkandi J.G."/>
            <person name="Papp V."/>
            <person name="Albert L."/>
            <person name="Andreopoulos W."/>
            <person name="Angelini C."/>
            <person name="Antonin V."/>
            <person name="Barry K.W."/>
            <person name="Bougher N.L."/>
            <person name="Buchanan P."/>
            <person name="Buyck B."/>
            <person name="Bense V."/>
            <person name="Catcheside P."/>
            <person name="Chovatia M."/>
            <person name="Cooper J."/>
            <person name="Damon W."/>
            <person name="Desjardin D."/>
            <person name="Finy P."/>
            <person name="Geml J."/>
            <person name="Haridas S."/>
            <person name="Hughes K."/>
            <person name="Justo A."/>
            <person name="Karasinski D."/>
            <person name="Kautmanova I."/>
            <person name="Kiss B."/>
            <person name="Kocsube S."/>
            <person name="Kotiranta H."/>
            <person name="LaButti K.M."/>
            <person name="Lechner B.E."/>
            <person name="Liimatainen K."/>
            <person name="Lipzen A."/>
            <person name="Lukacs Z."/>
            <person name="Mihaltcheva S."/>
            <person name="Morgado L.N."/>
            <person name="Niskanen T."/>
            <person name="Noordeloos M.E."/>
            <person name="Ohm R.A."/>
            <person name="Ortiz-Santana B."/>
            <person name="Ovrebo C."/>
            <person name="Racz N."/>
            <person name="Riley R."/>
            <person name="Savchenko A."/>
            <person name="Shiryaev A."/>
            <person name="Soop K."/>
            <person name="Spirin V."/>
            <person name="Szebenyi C."/>
            <person name="Tomsovsky M."/>
            <person name="Tulloss R.E."/>
            <person name="Uehling J."/>
            <person name="Grigoriev I.V."/>
            <person name="Vagvolgyi C."/>
            <person name="Papp T."/>
            <person name="Martin F.M."/>
            <person name="Miettinen O."/>
            <person name="Hibbett D.S."/>
            <person name="Nagy L.G."/>
        </authorList>
    </citation>
    <scope>NUCLEOTIDE SEQUENCE [LARGE SCALE GENOMIC DNA]</scope>
    <source>
        <strain evidence="3 4">HHB13444</strain>
    </source>
</reference>
<feature type="region of interest" description="Disordered" evidence="1">
    <location>
        <begin position="119"/>
        <end position="161"/>
    </location>
</feature>
<dbReference type="STRING" id="1314778.A0A5C3PAM1"/>
<keyword evidence="2" id="KW-0812">Transmembrane</keyword>
<dbReference type="AlphaFoldDB" id="A0A5C3PAM1"/>